<reference evidence="2 3" key="1">
    <citation type="journal article" date="2024" name="BMC Genomics">
        <title>De novo assembly and annotation of Popillia japonica's genome with initial clues to its potential as an invasive pest.</title>
        <authorList>
            <person name="Cucini C."/>
            <person name="Boschi S."/>
            <person name="Funari R."/>
            <person name="Cardaioli E."/>
            <person name="Iannotti N."/>
            <person name="Marturano G."/>
            <person name="Paoli F."/>
            <person name="Bruttini M."/>
            <person name="Carapelli A."/>
            <person name="Frati F."/>
            <person name="Nardi F."/>
        </authorList>
    </citation>
    <scope>NUCLEOTIDE SEQUENCE [LARGE SCALE GENOMIC DNA]</scope>
    <source>
        <strain evidence="2">DMR45628</strain>
    </source>
</reference>
<proteinExistence type="predicted"/>
<sequence>MHLCNTQDCPVVQDFRAQQCAHFNNRPFKGKIYIWHPYAHVLPQYECALNCEAVGGGFYARLNETVIDGTPCSNPAKIHGKRASFGALSVCVDGYCQAVDPPGFASRKIRSGPGHSETKRLEPGNMQSMKRACADNIGRHDRYLPPMIEAELSDENETDREDKTVQLQSSSFEDFYPTPRITEKVQCKRRRTQKSLILTSTSIQVYLEEKEDKRQKKKAQKALILTSTSIQVYLEEKEDKRQKKKADEAKKIVFQRKIIRT</sequence>
<dbReference type="InterPro" id="IPR050439">
    <property type="entry name" value="ADAMTS_ADAMTS-like"/>
</dbReference>
<organism evidence="2 3">
    <name type="scientific">Popillia japonica</name>
    <name type="common">Japanese beetle</name>
    <dbReference type="NCBI Taxonomy" id="7064"/>
    <lineage>
        <taxon>Eukaryota</taxon>
        <taxon>Metazoa</taxon>
        <taxon>Ecdysozoa</taxon>
        <taxon>Arthropoda</taxon>
        <taxon>Hexapoda</taxon>
        <taxon>Insecta</taxon>
        <taxon>Pterygota</taxon>
        <taxon>Neoptera</taxon>
        <taxon>Endopterygota</taxon>
        <taxon>Coleoptera</taxon>
        <taxon>Polyphaga</taxon>
        <taxon>Scarabaeiformia</taxon>
        <taxon>Scarabaeidae</taxon>
        <taxon>Rutelinae</taxon>
        <taxon>Popillia</taxon>
    </lineage>
</organism>
<evidence type="ECO:0000313" key="3">
    <source>
        <dbReference type="Proteomes" id="UP001458880"/>
    </source>
</evidence>
<name>A0AAW1KGU4_POPJA</name>
<keyword evidence="3" id="KW-1185">Reference proteome</keyword>
<dbReference type="Proteomes" id="UP001458880">
    <property type="component" value="Unassembled WGS sequence"/>
</dbReference>
<evidence type="ECO:0000259" key="1">
    <source>
        <dbReference type="Pfam" id="PF19236"/>
    </source>
</evidence>
<protein>
    <submittedName>
        <fullName evidence="2">ADAMTS cysteine-rich domain</fullName>
    </submittedName>
</protein>
<dbReference type="GO" id="GO:0030198">
    <property type="term" value="P:extracellular matrix organization"/>
    <property type="evidence" value="ECO:0007669"/>
    <property type="project" value="TreeGrafter"/>
</dbReference>
<dbReference type="GO" id="GO:0004222">
    <property type="term" value="F:metalloendopeptidase activity"/>
    <property type="evidence" value="ECO:0007669"/>
    <property type="project" value="TreeGrafter"/>
</dbReference>
<comment type="caution">
    <text evidence="2">The sequence shown here is derived from an EMBL/GenBank/DDBJ whole genome shotgun (WGS) entry which is preliminary data.</text>
</comment>
<gene>
    <name evidence="2" type="ORF">QE152_g23693</name>
</gene>
<evidence type="ECO:0000313" key="2">
    <source>
        <dbReference type="EMBL" id="KAK9717547.1"/>
    </source>
</evidence>
<dbReference type="PANTHER" id="PTHR13723:SF281">
    <property type="entry name" value="PAPILIN"/>
    <property type="match status" value="1"/>
</dbReference>
<dbReference type="InterPro" id="IPR045371">
    <property type="entry name" value="ADAMTS_CR_3"/>
</dbReference>
<dbReference type="GO" id="GO:0006508">
    <property type="term" value="P:proteolysis"/>
    <property type="evidence" value="ECO:0007669"/>
    <property type="project" value="TreeGrafter"/>
</dbReference>
<dbReference type="EMBL" id="JASPKY010000239">
    <property type="protein sequence ID" value="KAK9717547.1"/>
    <property type="molecule type" value="Genomic_DNA"/>
</dbReference>
<accession>A0AAW1KGU4</accession>
<dbReference type="AlphaFoldDB" id="A0AAW1KGU4"/>
<feature type="domain" description="ADAMTS/ADAMTS-like cysteine-rich" evidence="1">
    <location>
        <begin position="14"/>
        <end position="100"/>
    </location>
</feature>
<dbReference type="PANTHER" id="PTHR13723">
    <property type="entry name" value="ADAMTS A DISINTEGRIN AND METALLOPROTEASE WITH THROMBOSPONDIN MOTIFS PROTEASE"/>
    <property type="match status" value="1"/>
</dbReference>
<dbReference type="GO" id="GO:0031012">
    <property type="term" value="C:extracellular matrix"/>
    <property type="evidence" value="ECO:0007669"/>
    <property type="project" value="TreeGrafter"/>
</dbReference>
<dbReference type="Pfam" id="PF19236">
    <property type="entry name" value="ADAMTS_CR_3"/>
    <property type="match status" value="1"/>
</dbReference>